<protein>
    <submittedName>
        <fullName evidence="2">Uncharacterized protein</fullName>
    </submittedName>
</protein>
<feature type="transmembrane region" description="Helical" evidence="1">
    <location>
        <begin position="46"/>
        <end position="67"/>
    </location>
</feature>
<sequence>MVLINAFNTNKTKKNNLKILSIVILLYCLLNEIILKPIFYPSLDGSLFYSMRMGLPFFAVLTFFIFGYNFDIKQTWRTICLAVAFSGVLSILSLYFYIPFLVSDDELMQLGTTGRIFNDNSNIGLIMFFILLYCKETWLFNGIINKIGVLMGCMLLILSFNRTMLFCVFLLFIFNLFSKKITYKKIINYFFIICLCGIVFIFLYNTFPAIKNQIDSRILYLFLDSIQSNDRLIESNRDFIYEGIQKAINDGYWVLGMPYSVPVFYNIFSNTYVNFTDISIINILLRFGIICLLLVVSLFKRMYQMLTRNGKVLLFLYFIASANIDLFFRHITVLFIFVFWLILTQYKIS</sequence>
<feature type="transmembrane region" description="Helical" evidence="1">
    <location>
        <begin position="122"/>
        <end position="140"/>
    </location>
</feature>
<feature type="transmembrane region" description="Helical" evidence="1">
    <location>
        <begin position="186"/>
        <end position="207"/>
    </location>
</feature>
<dbReference type="AlphaFoldDB" id="A0A1T3IYN3"/>
<comment type="caution">
    <text evidence="2">The sequence shown here is derived from an EMBL/GenBank/DDBJ whole genome shotgun (WGS) entry which is preliminary data.</text>
</comment>
<feature type="transmembrane region" description="Helical" evidence="1">
    <location>
        <begin position="280"/>
        <end position="300"/>
    </location>
</feature>
<feature type="transmembrane region" description="Helical" evidence="1">
    <location>
        <begin position="312"/>
        <end position="343"/>
    </location>
</feature>
<feature type="transmembrane region" description="Helical" evidence="1">
    <location>
        <begin position="251"/>
        <end position="268"/>
    </location>
</feature>
<keyword evidence="1" id="KW-0472">Membrane</keyword>
<keyword evidence="1" id="KW-0812">Transmembrane</keyword>
<feature type="transmembrane region" description="Helical" evidence="1">
    <location>
        <begin position="79"/>
        <end position="102"/>
    </location>
</feature>
<accession>A0A1T3IYN3</accession>
<reference evidence="2 3" key="1">
    <citation type="submission" date="2016-11" db="EMBL/GenBank/DDBJ databases">
        <title>Genome sequence and comparative genomic analysis of clinical strain Elizabethkingia meningoseptica 61421 PRCM.</title>
        <authorList>
            <person name="Wang M."/>
            <person name="Hu S."/>
            <person name="Cao L."/>
            <person name="Jiang T."/>
            <person name="Zhou Y."/>
            <person name="Ming D."/>
        </authorList>
    </citation>
    <scope>NUCLEOTIDE SEQUENCE [LARGE SCALE GENOMIC DNA]</scope>
    <source>
        <strain evidence="2 3">61421 PRCM</strain>
    </source>
</reference>
<organism evidence="2 3">
    <name type="scientific">Elizabethkingia meningoseptica</name>
    <name type="common">Chryseobacterium meningosepticum</name>
    <dbReference type="NCBI Taxonomy" id="238"/>
    <lineage>
        <taxon>Bacteria</taxon>
        <taxon>Pseudomonadati</taxon>
        <taxon>Bacteroidota</taxon>
        <taxon>Flavobacteriia</taxon>
        <taxon>Flavobacteriales</taxon>
        <taxon>Weeksellaceae</taxon>
        <taxon>Elizabethkingia</taxon>
    </lineage>
</organism>
<proteinExistence type="predicted"/>
<dbReference type="EMBL" id="MPOG01000016">
    <property type="protein sequence ID" value="OOH93746.1"/>
    <property type="molecule type" value="Genomic_DNA"/>
</dbReference>
<evidence type="ECO:0000256" key="1">
    <source>
        <dbReference type="SAM" id="Phobius"/>
    </source>
</evidence>
<gene>
    <name evidence="2" type="ORF">BMF97_15070</name>
</gene>
<keyword evidence="1" id="KW-1133">Transmembrane helix</keyword>
<feature type="transmembrane region" description="Helical" evidence="1">
    <location>
        <begin position="20"/>
        <end position="40"/>
    </location>
</feature>
<dbReference type="STRING" id="238.BBD35_08670"/>
<dbReference type="Proteomes" id="UP000188947">
    <property type="component" value="Unassembled WGS sequence"/>
</dbReference>
<evidence type="ECO:0000313" key="2">
    <source>
        <dbReference type="EMBL" id="OOH93746.1"/>
    </source>
</evidence>
<evidence type="ECO:0000313" key="3">
    <source>
        <dbReference type="Proteomes" id="UP000188947"/>
    </source>
</evidence>
<name>A0A1T3IYN3_ELIME</name>
<keyword evidence="3" id="KW-1185">Reference proteome</keyword>
<feature type="transmembrane region" description="Helical" evidence="1">
    <location>
        <begin position="147"/>
        <end position="174"/>
    </location>
</feature>